<accession>A0A392P6H6</accession>
<dbReference type="Proteomes" id="UP000265520">
    <property type="component" value="Unassembled WGS sequence"/>
</dbReference>
<name>A0A392P6H6_9FABA</name>
<evidence type="ECO:0000313" key="3">
    <source>
        <dbReference type="Proteomes" id="UP000265520"/>
    </source>
</evidence>
<protein>
    <submittedName>
        <fullName evidence="2">Ribonuclease H protein</fullName>
    </submittedName>
</protein>
<sequence length="132" mass="15243">MLRRCLPTKFNLHSRGVPCQIHCILCSREVEDEMHLFLDIAQVVHCWKEANLWHKVEHIKNQSGSFSHIIFAILTSLNDASCTCFAAVLWSIWRTRNVFLWEHKPTVPTVICKLAMDMISDCSLASGSVYRR</sequence>
<comment type="caution">
    <text evidence="2">The sequence shown here is derived from an EMBL/GenBank/DDBJ whole genome shotgun (WGS) entry which is preliminary data.</text>
</comment>
<dbReference type="Pfam" id="PF13966">
    <property type="entry name" value="zf-RVT"/>
    <property type="match status" value="1"/>
</dbReference>
<organism evidence="2 3">
    <name type="scientific">Trifolium medium</name>
    <dbReference type="NCBI Taxonomy" id="97028"/>
    <lineage>
        <taxon>Eukaryota</taxon>
        <taxon>Viridiplantae</taxon>
        <taxon>Streptophyta</taxon>
        <taxon>Embryophyta</taxon>
        <taxon>Tracheophyta</taxon>
        <taxon>Spermatophyta</taxon>
        <taxon>Magnoliopsida</taxon>
        <taxon>eudicotyledons</taxon>
        <taxon>Gunneridae</taxon>
        <taxon>Pentapetalae</taxon>
        <taxon>rosids</taxon>
        <taxon>fabids</taxon>
        <taxon>Fabales</taxon>
        <taxon>Fabaceae</taxon>
        <taxon>Papilionoideae</taxon>
        <taxon>50 kb inversion clade</taxon>
        <taxon>NPAAA clade</taxon>
        <taxon>Hologalegina</taxon>
        <taxon>IRL clade</taxon>
        <taxon>Trifolieae</taxon>
        <taxon>Trifolium</taxon>
    </lineage>
</organism>
<dbReference type="AlphaFoldDB" id="A0A392P6H6"/>
<feature type="domain" description="Reverse transcriptase zinc-binding" evidence="1">
    <location>
        <begin position="1"/>
        <end position="47"/>
    </location>
</feature>
<evidence type="ECO:0000313" key="2">
    <source>
        <dbReference type="EMBL" id="MCI07354.1"/>
    </source>
</evidence>
<reference evidence="2 3" key="1">
    <citation type="journal article" date="2018" name="Front. Plant Sci.">
        <title>Red Clover (Trifolium pratense) and Zigzag Clover (T. medium) - A Picture of Genomic Similarities and Differences.</title>
        <authorList>
            <person name="Dluhosova J."/>
            <person name="Istvanek J."/>
            <person name="Nedelnik J."/>
            <person name="Repkova J."/>
        </authorList>
    </citation>
    <scope>NUCLEOTIDE SEQUENCE [LARGE SCALE GENOMIC DNA]</scope>
    <source>
        <strain evidence="3">cv. 10/8</strain>
        <tissue evidence="2">Leaf</tissue>
    </source>
</reference>
<evidence type="ECO:0000259" key="1">
    <source>
        <dbReference type="Pfam" id="PF13966"/>
    </source>
</evidence>
<dbReference type="EMBL" id="LXQA010065100">
    <property type="protein sequence ID" value="MCI07354.1"/>
    <property type="molecule type" value="Genomic_DNA"/>
</dbReference>
<proteinExistence type="predicted"/>
<feature type="non-terminal residue" evidence="2">
    <location>
        <position position="132"/>
    </location>
</feature>
<keyword evidence="3" id="KW-1185">Reference proteome</keyword>
<dbReference type="InterPro" id="IPR026960">
    <property type="entry name" value="RVT-Znf"/>
</dbReference>